<proteinExistence type="predicted"/>
<keyword evidence="2" id="KW-1185">Reference proteome</keyword>
<gene>
    <name evidence="1" type="ORF">ACFOY0_07310</name>
</gene>
<comment type="caution">
    <text evidence="1">The sequence shown here is derived from an EMBL/GenBank/DDBJ whole genome shotgun (WGS) entry which is preliminary data.</text>
</comment>
<organism evidence="1 2">
    <name type="scientific">Flavobacterium quisquiliarum</name>
    <dbReference type="NCBI Taxonomy" id="1834436"/>
    <lineage>
        <taxon>Bacteria</taxon>
        <taxon>Pseudomonadati</taxon>
        <taxon>Bacteroidota</taxon>
        <taxon>Flavobacteriia</taxon>
        <taxon>Flavobacteriales</taxon>
        <taxon>Flavobacteriaceae</taxon>
        <taxon>Flavobacterium</taxon>
    </lineage>
</organism>
<sequence>MKMEKERVLVRDNKGIFLKMFKRRLKADFDFFEKSFFDHSEDKIKQYDRIVYVVYEKKELLGFLQEENKNENILVCLFDKHFFTSLSFLEMINNLILFDESKTSREIFKEVKTFFKKKLDFRNDRISLQQLNFMQAKFPEYYKAMYYLM</sequence>
<evidence type="ECO:0000313" key="1">
    <source>
        <dbReference type="EMBL" id="MFC4390796.1"/>
    </source>
</evidence>
<evidence type="ECO:0000313" key="2">
    <source>
        <dbReference type="Proteomes" id="UP001595719"/>
    </source>
</evidence>
<protein>
    <submittedName>
        <fullName evidence="1">Uncharacterized protein</fullName>
    </submittedName>
</protein>
<accession>A0ABV8W4D1</accession>
<reference evidence="2" key="1">
    <citation type="journal article" date="2019" name="Int. J. Syst. Evol. Microbiol.">
        <title>The Global Catalogue of Microorganisms (GCM) 10K type strain sequencing project: providing services to taxonomists for standard genome sequencing and annotation.</title>
        <authorList>
            <consortium name="The Broad Institute Genomics Platform"/>
            <consortium name="The Broad Institute Genome Sequencing Center for Infectious Disease"/>
            <person name="Wu L."/>
            <person name="Ma J."/>
        </authorList>
    </citation>
    <scope>NUCLEOTIDE SEQUENCE [LARGE SCALE GENOMIC DNA]</scope>
    <source>
        <strain evidence="2">CGMCC 1.15345</strain>
    </source>
</reference>
<dbReference type="EMBL" id="JBHSCO010000002">
    <property type="protein sequence ID" value="MFC4390796.1"/>
    <property type="molecule type" value="Genomic_DNA"/>
</dbReference>
<name>A0ABV8W4D1_9FLAO</name>
<dbReference type="RefSeq" id="WP_179005564.1">
    <property type="nucleotide sequence ID" value="NZ_JBHSCO010000002.1"/>
</dbReference>
<dbReference type="Proteomes" id="UP001595719">
    <property type="component" value="Unassembled WGS sequence"/>
</dbReference>